<dbReference type="AlphaFoldDB" id="A0A8J3AI75"/>
<dbReference type="Proteomes" id="UP000626244">
    <property type="component" value="Unassembled WGS sequence"/>
</dbReference>
<dbReference type="EMBL" id="BMHB01000001">
    <property type="protein sequence ID" value="GGI13305.1"/>
    <property type="molecule type" value="Genomic_DNA"/>
</dbReference>
<dbReference type="RefSeq" id="WP_268876367.1">
    <property type="nucleotide sequence ID" value="NZ_BMHB01000001.1"/>
</dbReference>
<organism evidence="1 2">
    <name type="scientific">Gottfriedia solisilvae</name>
    <dbReference type="NCBI Taxonomy" id="1516104"/>
    <lineage>
        <taxon>Bacteria</taxon>
        <taxon>Bacillati</taxon>
        <taxon>Bacillota</taxon>
        <taxon>Bacilli</taxon>
        <taxon>Bacillales</taxon>
        <taxon>Bacillaceae</taxon>
        <taxon>Gottfriedia</taxon>
    </lineage>
</organism>
<name>A0A8J3AI75_9BACI</name>
<sequence length="44" mass="5286">MEKNWFTDKELEDYSNQGILSDKVVKELRELREKDKKKKSSKSP</sequence>
<evidence type="ECO:0000313" key="1">
    <source>
        <dbReference type="EMBL" id="GGI13305.1"/>
    </source>
</evidence>
<keyword evidence="2" id="KW-1185">Reference proteome</keyword>
<reference evidence="2" key="1">
    <citation type="journal article" date="2019" name="Int. J. Syst. Evol. Microbiol.">
        <title>The Global Catalogue of Microorganisms (GCM) 10K type strain sequencing project: providing services to taxonomists for standard genome sequencing and annotation.</title>
        <authorList>
            <consortium name="The Broad Institute Genomics Platform"/>
            <consortium name="The Broad Institute Genome Sequencing Center for Infectious Disease"/>
            <person name="Wu L."/>
            <person name="Ma J."/>
        </authorList>
    </citation>
    <scope>NUCLEOTIDE SEQUENCE [LARGE SCALE GENOMIC DNA]</scope>
    <source>
        <strain evidence="2">CGMCC 1.14993</strain>
    </source>
</reference>
<comment type="caution">
    <text evidence="1">The sequence shown here is derived from an EMBL/GenBank/DDBJ whole genome shotgun (WGS) entry which is preliminary data.</text>
</comment>
<proteinExistence type="predicted"/>
<evidence type="ECO:0000313" key="2">
    <source>
        <dbReference type="Proteomes" id="UP000626244"/>
    </source>
</evidence>
<accession>A0A8J3AI75</accession>
<gene>
    <name evidence="1" type="ORF">GCM10007380_17250</name>
</gene>
<protein>
    <submittedName>
        <fullName evidence="1">Uncharacterized protein</fullName>
    </submittedName>
</protein>